<dbReference type="Proteomes" id="UP000807469">
    <property type="component" value="Unassembled WGS sequence"/>
</dbReference>
<dbReference type="OrthoDB" id="3237970at2759"/>
<dbReference type="EMBL" id="MU155342">
    <property type="protein sequence ID" value="KAF9475216.1"/>
    <property type="molecule type" value="Genomic_DNA"/>
</dbReference>
<gene>
    <name evidence="1" type="ORF">BDN70DRAFT_883975</name>
</gene>
<organism evidence="1 2">
    <name type="scientific">Pholiota conissans</name>
    <dbReference type="NCBI Taxonomy" id="109636"/>
    <lineage>
        <taxon>Eukaryota</taxon>
        <taxon>Fungi</taxon>
        <taxon>Dikarya</taxon>
        <taxon>Basidiomycota</taxon>
        <taxon>Agaricomycotina</taxon>
        <taxon>Agaricomycetes</taxon>
        <taxon>Agaricomycetidae</taxon>
        <taxon>Agaricales</taxon>
        <taxon>Agaricineae</taxon>
        <taxon>Strophariaceae</taxon>
        <taxon>Pholiota</taxon>
    </lineage>
</organism>
<evidence type="ECO:0000313" key="2">
    <source>
        <dbReference type="Proteomes" id="UP000807469"/>
    </source>
</evidence>
<keyword evidence="2" id="KW-1185">Reference proteome</keyword>
<proteinExistence type="predicted"/>
<reference evidence="1" key="1">
    <citation type="submission" date="2020-11" db="EMBL/GenBank/DDBJ databases">
        <authorList>
            <consortium name="DOE Joint Genome Institute"/>
            <person name="Ahrendt S."/>
            <person name="Riley R."/>
            <person name="Andreopoulos W."/>
            <person name="Labutti K."/>
            <person name="Pangilinan J."/>
            <person name="Ruiz-Duenas F.J."/>
            <person name="Barrasa J.M."/>
            <person name="Sanchez-Garcia M."/>
            <person name="Camarero S."/>
            <person name="Miyauchi S."/>
            <person name="Serrano A."/>
            <person name="Linde D."/>
            <person name="Babiker R."/>
            <person name="Drula E."/>
            <person name="Ayuso-Fernandez I."/>
            <person name="Pacheco R."/>
            <person name="Padilla G."/>
            <person name="Ferreira P."/>
            <person name="Barriuso J."/>
            <person name="Kellner H."/>
            <person name="Castanera R."/>
            <person name="Alfaro M."/>
            <person name="Ramirez L."/>
            <person name="Pisabarro A.G."/>
            <person name="Kuo A."/>
            <person name="Tritt A."/>
            <person name="Lipzen A."/>
            <person name="He G."/>
            <person name="Yan M."/>
            <person name="Ng V."/>
            <person name="Cullen D."/>
            <person name="Martin F."/>
            <person name="Rosso M.-N."/>
            <person name="Henrissat B."/>
            <person name="Hibbett D."/>
            <person name="Martinez A.T."/>
            <person name="Grigoriev I.V."/>
        </authorList>
    </citation>
    <scope>NUCLEOTIDE SEQUENCE</scope>
    <source>
        <strain evidence="1">CIRM-BRFM 674</strain>
    </source>
</reference>
<dbReference type="AlphaFoldDB" id="A0A9P5YWK4"/>
<protein>
    <submittedName>
        <fullName evidence="1">Uncharacterized protein</fullName>
    </submittedName>
</protein>
<comment type="caution">
    <text evidence="1">The sequence shown here is derived from an EMBL/GenBank/DDBJ whole genome shotgun (WGS) entry which is preliminary data.</text>
</comment>
<name>A0A9P5YWK4_9AGAR</name>
<accession>A0A9P5YWK4</accession>
<evidence type="ECO:0000313" key="1">
    <source>
        <dbReference type="EMBL" id="KAF9475216.1"/>
    </source>
</evidence>
<sequence length="88" mass="10537">MRPTARRLVRVVPRKLLNVNDAKIYNRPRPQSEDRKQPTTMDLLFQKREEAGETWPENLRLEPQLKKIVFKEVDPKLRTVLKAMTKER</sequence>